<dbReference type="GO" id="GO:0004497">
    <property type="term" value="F:monooxygenase activity"/>
    <property type="evidence" value="ECO:0007669"/>
    <property type="project" value="UniProtKB-KW"/>
</dbReference>
<keyword evidence="2 7" id="KW-0349">Heme</keyword>
<dbReference type="SUPFAM" id="SSF48264">
    <property type="entry name" value="Cytochrome P450"/>
    <property type="match status" value="1"/>
</dbReference>
<evidence type="ECO:0000256" key="4">
    <source>
        <dbReference type="ARBA" id="ARBA00023002"/>
    </source>
</evidence>
<comment type="similarity">
    <text evidence="1 7">Belongs to the cytochrome P450 family.</text>
</comment>
<dbReference type="PRINTS" id="PR00359">
    <property type="entry name" value="BP450"/>
</dbReference>
<dbReference type="Proteomes" id="UP000435837">
    <property type="component" value="Unassembled WGS sequence"/>
</dbReference>
<name>A0A640SA06_9ACTN</name>
<dbReference type="GO" id="GO:0016705">
    <property type="term" value="F:oxidoreductase activity, acting on paired donors, with incorporation or reduction of molecular oxygen"/>
    <property type="evidence" value="ECO:0007669"/>
    <property type="project" value="InterPro"/>
</dbReference>
<dbReference type="FunFam" id="1.10.630.10:FF:000018">
    <property type="entry name" value="Cytochrome P450 monooxygenase"/>
    <property type="match status" value="1"/>
</dbReference>
<keyword evidence="3 7" id="KW-0479">Metal-binding</keyword>
<dbReference type="GeneID" id="96633146"/>
<evidence type="ECO:0000256" key="7">
    <source>
        <dbReference type="RuleBase" id="RU000461"/>
    </source>
</evidence>
<keyword evidence="4 7" id="KW-0560">Oxidoreductase</keyword>
<dbReference type="InterPro" id="IPR017972">
    <property type="entry name" value="Cyt_P450_CS"/>
</dbReference>
<dbReference type="RefSeq" id="WP_159476800.1">
    <property type="nucleotide sequence ID" value="NZ_BAAATH010000005.1"/>
</dbReference>
<dbReference type="OrthoDB" id="5500002at2"/>
<sequence length="401" mass="43797">MATEPVGTLDLAAWGEDFVRHPHEVYARLRERGPVHRVRLPEGTVVWLVVGYEEVRAALGDPRLSKEWRHASPAQTLQPVSIGVSMLRSNAPQHTRIRGLVARAFTARRVASLAPRIQEMTDELLAAMLAAPEGRGDLVEGLSFPLPVTVICELLGVPFLERETFRTWTDILMVGAPTPETGEALTAMAGYLDALVKTKRTRPGDDLLTDLIAVSDEDGDRLSQEELLGMAQLLLIAGYETTANLISNGVLALLTHPDQLAALRADLSLIDGAVEEMLRYDGPLETSTFRFTVEPTEIAGTVIPGGGEVVLPVIADSGRDPLRFDDPGRFDITRDARGHVAFGHGIHFCLGAPLARLEARIAVRTLLERCPKLELDAHPADLSWRLGALLRGPRSLPVRWS</sequence>
<dbReference type="Proteomes" id="UP001432292">
    <property type="component" value="Chromosome"/>
</dbReference>
<evidence type="ECO:0000313" key="11">
    <source>
        <dbReference type="Proteomes" id="UP001432292"/>
    </source>
</evidence>
<accession>A0A640SA06</accession>
<keyword evidence="5 7" id="KW-0408">Iron</keyword>
<dbReference type="InterPro" id="IPR002397">
    <property type="entry name" value="Cyt_P450_B"/>
</dbReference>
<evidence type="ECO:0000256" key="2">
    <source>
        <dbReference type="ARBA" id="ARBA00022617"/>
    </source>
</evidence>
<keyword evidence="11" id="KW-1185">Reference proteome</keyword>
<dbReference type="PROSITE" id="PS00086">
    <property type="entry name" value="CYTOCHROME_P450"/>
    <property type="match status" value="1"/>
</dbReference>
<reference evidence="8 10" key="1">
    <citation type="submission" date="2019-12" db="EMBL/GenBank/DDBJ databases">
        <title>Whole genome shotgun sequence of Streptomyces caniferus NBRC 15389.</title>
        <authorList>
            <person name="Ichikawa N."/>
            <person name="Kimura A."/>
            <person name="Kitahashi Y."/>
            <person name="Komaki H."/>
            <person name="Tamura T."/>
        </authorList>
    </citation>
    <scope>NUCLEOTIDE SEQUENCE [LARGE SCALE GENOMIC DNA]</scope>
    <source>
        <strain evidence="8 10">NBRC 15389</strain>
    </source>
</reference>
<dbReference type="InterPro" id="IPR001128">
    <property type="entry name" value="Cyt_P450"/>
</dbReference>
<evidence type="ECO:0000256" key="6">
    <source>
        <dbReference type="ARBA" id="ARBA00023033"/>
    </source>
</evidence>
<evidence type="ECO:0000313" key="9">
    <source>
        <dbReference type="EMBL" id="WUS27638.1"/>
    </source>
</evidence>
<dbReference type="Gene3D" id="1.10.630.10">
    <property type="entry name" value="Cytochrome P450"/>
    <property type="match status" value="1"/>
</dbReference>
<protein>
    <submittedName>
        <fullName evidence="8">Cytochrome P450</fullName>
    </submittedName>
</protein>
<dbReference type="GO" id="GO:0020037">
    <property type="term" value="F:heme binding"/>
    <property type="evidence" value="ECO:0007669"/>
    <property type="project" value="InterPro"/>
</dbReference>
<reference evidence="9" key="2">
    <citation type="submission" date="2022-10" db="EMBL/GenBank/DDBJ databases">
        <title>The complete genomes of actinobacterial strains from the NBC collection.</title>
        <authorList>
            <person name="Joergensen T.S."/>
            <person name="Alvarez Arevalo M."/>
            <person name="Sterndorff E.B."/>
            <person name="Faurdal D."/>
            <person name="Vuksanovic O."/>
            <person name="Mourched A.-S."/>
            <person name="Charusanti P."/>
            <person name="Shaw S."/>
            <person name="Blin K."/>
            <person name="Weber T."/>
        </authorList>
    </citation>
    <scope>NUCLEOTIDE SEQUENCE</scope>
    <source>
        <strain evidence="9">NBC_01256</strain>
    </source>
</reference>
<keyword evidence="6 7" id="KW-0503">Monooxygenase</keyword>
<dbReference type="Pfam" id="PF00067">
    <property type="entry name" value="p450"/>
    <property type="match status" value="1"/>
</dbReference>
<evidence type="ECO:0000313" key="8">
    <source>
        <dbReference type="EMBL" id="GFE07352.1"/>
    </source>
</evidence>
<dbReference type="EMBL" id="CP108473">
    <property type="protein sequence ID" value="WUS27638.1"/>
    <property type="molecule type" value="Genomic_DNA"/>
</dbReference>
<dbReference type="GO" id="GO:0005506">
    <property type="term" value="F:iron ion binding"/>
    <property type="evidence" value="ECO:0007669"/>
    <property type="project" value="InterPro"/>
</dbReference>
<evidence type="ECO:0000313" key="10">
    <source>
        <dbReference type="Proteomes" id="UP000435837"/>
    </source>
</evidence>
<proteinExistence type="inferred from homology"/>
<dbReference type="PANTHER" id="PTHR46696:SF1">
    <property type="entry name" value="CYTOCHROME P450 YJIB-RELATED"/>
    <property type="match status" value="1"/>
</dbReference>
<organism evidence="8 10">
    <name type="scientific">Streptomyces caniferus</name>
    <dbReference type="NCBI Taxonomy" id="285557"/>
    <lineage>
        <taxon>Bacteria</taxon>
        <taxon>Bacillati</taxon>
        <taxon>Actinomycetota</taxon>
        <taxon>Actinomycetes</taxon>
        <taxon>Kitasatosporales</taxon>
        <taxon>Streptomycetaceae</taxon>
        <taxon>Streptomyces</taxon>
    </lineage>
</organism>
<dbReference type="PANTHER" id="PTHR46696">
    <property type="entry name" value="P450, PUTATIVE (EUROFUNG)-RELATED"/>
    <property type="match status" value="1"/>
</dbReference>
<evidence type="ECO:0000256" key="3">
    <source>
        <dbReference type="ARBA" id="ARBA00022723"/>
    </source>
</evidence>
<evidence type="ECO:0000256" key="1">
    <source>
        <dbReference type="ARBA" id="ARBA00010617"/>
    </source>
</evidence>
<dbReference type="EMBL" id="BLIN01000005">
    <property type="protein sequence ID" value="GFE07352.1"/>
    <property type="molecule type" value="Genomic_DNA"/>
</dbReference>
<dbReference type="CDD" id="cd11029">
    <property type="entry name" value="CYP107-like"/>
    <property type="match status" value="1"/>
</dbReference>
<dbReference type="AlphaFoldDB" id="A0A640SA06"/>
<gene>
    <name evidence="9" type="ORF">OG727_38170</name>
    <name evidence="8" type="ORF">Scani_36200</name>
</gene>
<dbReference type="InterPro" id="IPR036396">
    <property type="entry name" value="Cyt_P450_sf"/>
</dbReference>
<evidence type="ECO:0000256" key="5">
    <source>
        <dbReference type="ARBA" id="ARBA00023004"/>
    </source>
</evidence>